<keyword evidence="1" id="KW-1133">Transmembrane helix</keyword>
<feature type="transmembrane region" description="Helical" evidence="1">
    <location>
        <begin position="112"/>
        <end position="134"/>
    </location>
</feature>
<proteinExistence type="predicted"/>
<protein>
    <submittedName>
        <fullName evidence="2">Uncharacterized protein</fullName>
    </submittedName>
</protein>
<accession>A0A9D1ZB53</accession>
<keyword evidence="1" id="KW-0812">Transmembrane</keyword>
<feature type="transmembrane region" description="Helical" evidence="1">
    <location>
        <begin position="78"/>
        <end position="100"/>
    </location>
</feature>
<comment type="caution">
    <text evidence="2">The sequence shown here is derived from an EMBL/GenBank/DDBJ whole genome shotgun (WGS) entry which is preliminary data.</text>
</comment>
<feature type="transmembrane region" description="Helical" evidence="1">
    <location>
        <begin position="7"/>
        <end position="28"/>
    </location>
</feature>
<keyword evidence="1" id="KW-0472">Membrane</keyword>
<name>A0A9D1ZB53_9ACTN</name>
<feature type="transmembrane region" description="Helical" evidence="1">
    <location>
        <begin position="40"/>
        <end position="66"/>
    </location>
</feature>
<evidence type="ECO:0000313" key="3">
    <source>
        <dbReference type="Proteomes" id="UP000824133"/>
    </source>
</evidence>
<organism evidence="2 3">
    <name type="scientific">Candidatus Olsenella excrementavium</name>
    <dbReference type="NCBI Taxonomy" id="2838709"/>
    <lineage>
        <taxon>Bacteria</taxon>
        <taxon>Bacillati</taxon>
        <taxon>Actinomycetota</taxon>
        <taxon>Coriobacteriia</taxon>
        <taxon>Coriobacteriales</taxon>
        <taxon>Atopobiaceae</taxon>
        <taxon>Olsenella</taxon>
    </lineage>
</organism>
<gene>
    <name evidence="2" type="ORF">IAA42_03910</name>
</gene>
<dbReference type="Proteomes" id="UP000824133">
    <property type="component" value="Unassembled WGS sequence"/>
</dbReference>
<sequence length="157" mass="16227">MKKSTFIGNLVAWIVVAAVCGAFLVWWQTGEGTANISDPVVQLGVVLAAPMLLYAIGALAGLALLWFKRILVGRITKIVCRIIGILALAFVLFAGVPVFVPDAGSSLLGPVVVVVYVSMVAPLLILVLGVVYAIGCAGVSPGKRGASAAPLPDDRTE</sequence>
<reference evidence="2" key="2">
    <citation type="submission" date="2021-04" db="EMBL/GenBank/DDBJ databases">
        <authorList>
            <person name="Gilroy R."/>
        </authorList>
    </citation>
    <scope>NUCLEOTIDE SEQUENCE</scope>
    <source>
        <strain evidence="2">ChiHjej10B9-743</strain>
    </source>
</reference>
<evidence type="ECO:0000313" key="2">
    <source>
        <dbReference type="EMBL" id="HIY79563.1"/>
    </source>
</evidence>
<evidence type="ECO:0000256" key="1">
    <source>
        <dbReference type="SAM" id="Phobius"/>
    </source>
</evidence>
<dbReference type="AlphaFoldDB" id="A0A9D1ZB53"/>
<dbReference type="EMBL" id="DXCP01000030">
    <property type="protein sequence ID" value="HIY79563.1"/>
    <property type="molecule type" value="Genomic_DNA"/>
</dbReference>
<reference evidence="2" key="1">
    <citation type="journal article" date="2021" name="PeerJ">
        <title>Extensive microbial diversity within the chicken gut microbiome revealed by metagenomics and culture.</title>
        <authorList>
            <person name="Gilroy R."/>
            <person name="Ravi A."/>
            <person name="Getino M."/>
            <person name="Pursley I."/>
            <person name="Horton D.L."/>
            <person name="Alikhan N.F."/>
            <person name="Baker D."/>
            <person name="Gharbi K."/>
            <person name="Hall N."/>
            <person name="Watson M."/>
            <person name="Adriaenssens E.M."/>
            <person name="Foster-Nyarko E."/>
            <person name="Jarju S."/>
            <person name="Secka A."/>
            <person name="Antonio M."/>
            <person name="Oren A."/>
            <person name="Chaudhuri R.R."/>
            <person name="La Ragione R."/>
            <person name="Hildebrand F."/>
            <person name="Pallen M.J."/>
        </authorList>
    </citation>
    <scope>NUCLEOTIDE SEQUENCE</scope>
    <source>
        <strain evidence="2">ChiHjej10B9-743</strain>
    </source>
</reference>